<protein>
    <submittedName>
        <fullName evidence="2">Uncharacterized protein</fullName>
    </submittedName>
</protein>
<dbReference type="Proteomes" id="UP000031036">
    <property type="component" value="Unassembled WGS sequence"/>
</dbReference>
<accession>A0A0B2VMW2</accession>
<reference evidence="2 3" key="1">
    <citation type="submission" date="2014-11" db="EMBL/GenBank/DDBJ databases">
        <title>Genetic blueprint of the zoonotic pathogen Toxocara canis.</title>
        <authorList>
            <person name="Zhu X.-Q."/>
            <person name="Korhonen P.K."/>
            <person name="Cai H."/>
            <person name="Young N.D."/>
            <person name="Nejsum P."/>
            <person name="von Samson-Himmelstjerna G."/>
            <person name="Boag P.R."/>
            <person name="Tan P."/>
            <person name="Li Q."/>
            <person name="Min J."/>
            <person name="Yang Y."/>
            <person name="Wang X."/>
            <person name="Fang X."/>
            <person name="Hall R.S."/>
            <person name="Hofmann A."/>
            <person name="Sternberg P.W."/>
            <person name="Jex A.R."/>
            <person name="Gasser R.B."/>
        </authorList>
    </citation>
    <scope>NUCLEOTIDE SEQUENCE [LARGE SCALE GENOMIC DNA]</scope>
    <source>
        <strain evidence="2">PN_DK_2014</strain>
    </source>
</reference>
<keyword evidence="1" id="KW-0812">Transmembrane</keyword>
<dbReference type="OrthoDB" id="5805700at2759"/>
<sequence>MPFTQAAIYETGDLVLEKANVQFGNEMNNLMLVLLAIAAALVVVIEAARFDEHGSAVPVRYRRAINPFTDSIGKRNNGILVERELPKRYFDALAGQSLGKRASPLYYLADD</sequence>
<name>A0A0B2VMW2_TOXCA</name>
<proteinExistence type="predicted"/>
<dbReference type="STRING" id="6265.A0A0B2VMW2"/>
<keyword evidence="3" id="KW-1185">Reference proteome</keyword>
<evidence type="ECO:0000313" key="3">
    <source>
        <dbReference type="Proteomes" id="UP000031036"/>
    </source>
</evidence>
<keyword evidence="1" id="KW-1133">Transmembrane helix</keyword>
<evidence type="ECO:0000256" key="1">
    <source>
        <dbReference type="SAM" id="Phobius"/>
    </source>
</evidence>
<comment type="caution">
    <text evidence="2">The sequence shown here is derived from an EMBL/GenBank/DDBJ whole genome shotgun (WGS) entry which is preliminary data.</text>
</comment>
<keyword evidence="1" id="KW-0472">Membrane</keyword>
<organism evidence="2 3">
    <name type="scientific">Toxocara canis</name>
    <name type="common">Canine roundworm</name>
    <dbReference type="NCBI Taxonomy" id="6265"/>
    <lineage>
        <taxon>Eukaryota</taxon>
        <taxon>Metazoa</taxon>
        <taxon>Ecdysozoa</taxon>
        <taxon>Nematoda</taxon>
        <taxon>Chromadorea</taxon>
        <taxon>Rhabditida</taxon>
        <taxon>Spirurina</taxon>
        <taxon>Ascaridomorpha</taxon>
        <taxon>Ascaridoidea</taxon>
        <taxon>Toxocaridae</taxon>
        <taxon>Toxocara</taxon>
    </lineage>
</organism>
<evidence type="ECO:0000313" key="2">
    <source>
        <dbReference type="EMBL" id="KHN82752.1"/>
    </source>
</evidence>
<feature type="transmembrane region" description="Helical" evidence="1">
    <location>
        <begin position="30"/>
        <end position="50"/>
    </location>
</feature>
<gene>
    <name evidence="2" type="ORF">Tcan_17465</name>
</gene>
<dbReference type="EMBL" id="JPKZ01001310">
    <property type="protein sequence ID" value="KHN82752.1"/>
    <property type="molecule type" value="Genomic_DNA"/>
</dbReference>
<dbReference type="AlphaFoldDB" id="A0A0B2VMW2"/>